<accession>A0A2H3AUY5</accession>
<feature type="region of interest" description="Disordered" evidence="1">
    <location>
        <begin position="13"/>
        <end position="33"/>
    </location>
</feature>
<evidence type="ECO:0000256" key="1">
    <source>
        <dbReference type="SAM" id="MobiDB-lite"/>
    </source>
</evidence>
<feature type="compositionally biased region" description="Basic and acidic residues" evidence="1">
    <location>
        <begin position="97"/>
        <end position="116"/>
    </location>
</feature>
<dbReference type="EMBL" id="KZ293465">
    <property type="protein sequence ID" value="PBK62559.1"/>
    <property type="molecule type" value="Genomic_DNA"/>
</dbReference>
<reference evidence="3" key="1">
    <citation type="journal article" date="2017" name="Nat. Ecol. Evol.">
        <title>Genome expansion and lineage-specific genetic innovations in the forest pathogenic fungi Armillaria.</title>
        <authorList>
            <person name="Sipos G."/>
            <person name="Prasanna A.N."/>
            <person name="Walter M.C."/>
            <person name="O'Connor E."/>
            <person name="Balint B."/>
            <person name="Krizsan K."/>
            <person name="Kiss B."/>
            <person name="Hess J."/>
            <person name="Varga T."/>
            <person name="Slot J."/>
            <person name="Riley R."/>
            <person name="Boka B."/>
            <person name="Rigling D."/>
            <person name="Barry K."/>
            <person name="Lee J."/>
            <person name="Mihaltcheva S."/>
            <person name="LaButti K."/>
            <person name="Lipzen A."/>
            <person name="Waldron R."/>
            <person name="Moloney N.M."/>
            <person name="Sperisen C."/>
            <person name="Kredics L."/>
            <person name="Vagvoelgyi C."/>
            <person name="Patrignani A."/>
            <person name="Fitzpatrick D."/>
            <person name="Nagy I."/>
            <person name="Doyle S."/>
            <person name="Anderson J.B."/>
            <person name="Grigoriev I.V."/>
            <person name="Gueldener U."/>
            <person name="Muensterkoetter M."/>
            <person name="Nagy L.G."/>
        </authorList>
    </citation>
    <scope>NUCLEOTIDE SEQUENCE [LARGE SCALE GENOMIC DNA]</scope>
    <source>
        <strain evidence="3">28-4</strain>
    </source>
</reference>
<protein>
    <submittedName>
        <fullName evidence="2">Uncharacterized protein</fullName>
    </submittedName>
</protein>
<proteinExistence type="predicted"/>
<dbReference type="Proteomes" id="UP000218334">
    <property type="component" value="Unassembled WGS sequence"/>
</dbReference>
<evidence type="ECO:0000313" key="2">
    <source>
        <dbReference type="EMBL" id="PBK62559.1"/>
    </source>
</evidence>
<dbReference type="AlphaFoldDB" id="A0A2H3AUY5"/>
<feature type="region of interest" description="Disordered" evidence="1">
    <location>
        <begin position="96"/>
        <end position="116"/>
    </location>
</feature>
<sequence>MAKLCTKNIPKKNQPLCGVRRGPHPSEREAARGRRWDSADGMQKMWWVGVDNGSTADSGSERIVWATIRFAMVHNRCGWVNASIATLLRGIQARNGGRRDDERAHSNHGLEKEKQPDIRNPLLKEWERHEFGVRRCTLELSIDELNGVLVIVVMGRRCPDVVPTLPLALSSPSQALQRPLLYPRALPHVLPWPLMVADTESPGIFEGVKLCETRAGRRLSSMLMRGGLVGSEWRPEAYSPDWRASSSSSMEVGVSSDLWGYASCCLVGGLARGDWGWNERYPSSWGCRKQKKYPSSIVSCDASPTSQFNFKFQTIPRTCQRYINQEA</sequence>
<keyword evidence="3" id="KW-1185">Reference proteome</keyword>
<feature type="compositionally biased region" description="Basic and acidic residues" evidence="1">
    <location>
        <begin position="24"/>
        <end position="33"/>
    </location>
</feature>
<gene>
    <name evidence="2" type="ORF">ARMSODRAFT_1008214</name>
</gene>
<organism evidence="2 3">
    <name type="scientific">Armillaria solidipes</name>
    <dbReference type="NCBI Taxonomy" id="1076256"/>
    <lineage>
        <taxon>Eukaryota</taxon>
        <taxon>Fungi</taxon>
        <taxon>Dikarya</taxon>
        <taxon>Basidiomycota</taxon>
        <taxon>Agaricomycotina</taxon>
        <taxon>Agaricomycetes</taxon>
        <taxon>Agaricomycetidae</taxon>
        <taxon>Agaricales</taxon>
        <taxon>Marasmiineae</taxon>
        <taxon>Physalacriaceae</taxon>
        <taxon>Armillaria</taxon>
    </lineage>
</organism>
<evidence type="ECO:0000313" key="3">
    <source>
        <dbReference type="Proteomes" id="UP000218334"/>
    </source>
</evidence>
<name>A0A2H3AUY5_9AGAR</name>